<dbReference type="NCBIfam" id="TIGR01766">
    <property type="entry name" value="IS200/IS605 family accessory protein TnpB-like domain"/>
    <property type="match status" value="1"/>
</dbReference>
<evidence type="ECO:0000313" key="4">
    <source>
        <dbReference type="Proteomes" id="UP000551878"/>
    </source>
</evidence>
<dbReference type="Pfam" id="PF07282">
    <property type="entry name" value="Cas12f1-like_TNB"/>
    <property type="match status" value="1"/>
</dbReference>
<name>A0A840QUA3_9BACI</name>
<accession>A0A840QUA3</accession>
<gene>
    <name evidence="3" type="ORF">HNQ41_003377</name>
</gene>
<evidence type="ECO:0000256" key="1">
    <source>
        <dbReference type="ARBA" id="ARBA00023125"/>
    </source>
</evidence>
<dbReference type="InterPro" id="IPR010095">
    <property type="entry name" value="Cas12f1-like_TNB"/>
</dbReference>
<organism evidence="3 4">
    <name type="scientific">Texcoconibacillus texcoconensis</name>
    <dbReference type="NCBI Taxonomy" id="1095777"/>
    <lineage>
        <taxon>Bacteria</taxon>
        <taxon>Bacillati</taxon>
        <taxon>Bacillota</taxon>
        <taxon>Bacilli</taxon>
        <taxon>Bacillales</taxon>
        <taxon>Bacillaceae</taxon>
        <taxon>Texcoconibacillus</taxon>
    </lineage>
</organism>
<evidence type="ECO:0000313" key="3">
    <source>
        <dbReference type="EMBL" id="MBB5175136.1"/>
    </source>
</evidence>
<dbReference type="GO" id="GO:0003677">
    <property type="term" value="F:DNA binding"/>
    <property type="evidence" value="ECO:0007669"/>
    <property type="project" value="UniProtKB-KW"/>
</dbReference>
<sequence length="122" mass="13909">MHDHHPVAPNHDIIGIEDLSVKNMLKNHNLAKAISEVSWSQFRNMLEYKAKWYGKQVVPVAKNFASSQLCSNCDHKHKDVKNLALREWTCPACNRHHQRDINASINFRKEALRLTAGTVGIA</sequence>
<dbReference type="Proteomes" id="UP000551878">
    <property type="component" value="Unassembled WGS sequence"/>
</dbReference>
<evidence type="ECO:0000259" key="2">
    <source>
        <dbReference type="Pfam" id="PF07282"/>
    </source>
</evidence>
<dbReference type="EMBL" id="JACHHB010000034">
    <property type="protein sequence ID" value="MBB5175136.1"/>
    <property type="molecule type" value="Genomic_DNA"/>
</dbReference>
<dbReference type="NCBIfam" id="NF040570">
    <property type="entry name" value="guided_TnpB"/>
    <property type="match status" value="1"/>
</dbReference>
<reference evidence="3 4" key="1">
    <citation type="submission" date="2020-08" db="EMBL/GenBank/DDBJ databases">
        <title>Genomic Encyclopedia of Type Strains, Phase IV (KMG-IV): sequencing the most valuable type-strain genomes for metagenomic binning, comparative biology and taxonomic classification.</title>
        <authorList>
            <person name="Goeker M."/>
        </authorList>
    </citation>
    <scope>NUCLEOTIDE SEQUENCE [LARGE SCALE GENOMIC DNA]</scope>
    <source>
        <strain evidence="3 4">DSM 24696</strain>
    </source>
</reference>
<protein>
    <submittedName>
        <fullName evidence="3">Putative transposase</fullName>
    </submittedName>
</protein>
<keyword evidence="1" id="KW-0238">DNA-binding</keyword>
<dbReference type="AlphaFoldDB" id="A0A840QUA3"/>
<proteinExistence type="predicted"/>
<keyword evidence="4" id="KW-1185">Reference proteome</keyword>
<feature type="domain" description="Cas12f1-like TNB" evidence="2">
    <location>
        <begin position="39"/>
        <end position="106"/>
    </location>
</feature>
<comment type="caution">
    <text evidence="3">The sequence shown here is derived from an EMBL/GenBank/DDBJ whole genome shotgun (WGS) entry which is preliminary data.</text>
</comment>